<evidence type="ECO:0000259" key="5">
    <source>
        <dbReference type="PROSITE" id="PS51935"/>
    </source>
</evidence>
<dbReference type="PANTHER" id="PTHR47053:SF1">
    <property type="entry name" value="MUREIN DD-ENDOPEPTIDASE MEPH-RELATED"/>
    <property type="match status" value="1"/>
</dbReference>
<evidence type="ECO:0000313" key="6">
    <source>
        <dbReference type="EMBL" id="WOC51597.1"/>
    </source>
</evidence>
<feature type="domain" description="NlpC/P60" evidence="5">
    <location>
        <begin position="109"/>
        <end position="239"/>
    </location>
</feature>
<keyword evidence="2" id="KW-0645">Protease</keyword>
<evidence type="ECO:0000256" key="4">
    <source>
        <dbReference type="ARBA" id="ARBA00022807"/>
    </source>
</evidence>
<dbReference type="Gene3D" id="2.30.30.40">
    <property type="entry name" value="SH3 Domains"/>
    <property type="match status" value="1"/>
</dbReference>
<sequence length="239" mass="26533">MKAIANISVVSVTAQRDAAAPLLTQFLFGESMEVLDSKGDWLRVKGHFDGCEGWVNALQVQQISEEDFAKRQTELITTQVLFYNQGEDRYLLSLGSEVERENPEEVPTDSLRERIVAGVLSFLNVPSLAGGRSFFGVDAAALVQLVFKVNGVALPRFADAQATIGEALTFIEEAEWGDVAFFEDGEGRICHCGIMLEDQKIIHAHGKVRIDHIDSIGIFNKDLNKHTHKLRFVKKMISV</sequence>
<dbReference type="Pfam" id="PF18348">
    <property type="entry name" value="SH3_16"/>
    <property type="match status" value="1"/>
</dbReference>
<dbReference type="SUPFAM" id="SSF54001">
    <property type="entry name" value="Cysteine proteinases"/>
    <property type="match status" value="1"/>
</dbReference>
<dbReference type="InterPro" id="IPR051202">
    <property type="entry name" value="Peptidase_C40"/>
</dbReference>
<dbReference type="InterPro" id="IPR041382">
    <property type="entry name" value="SH3_16"/>
</dbReference>
<evidence type="ECO:0000256" key="2">
    <source>
        <dbReference type="ARBA" id="ARBA00022670"/>
    </source>
</evidence>
<dbReference type="PROSITE" id="PS51935">
    <property type="entry name" value="NLPC_P60"/>
    <property type="match status" value="1"/>
</dbReference>
<dbReference type="InterPro" id="IPR038765">
    <property type="entry name" value="Papain-like_cys_pep_sf"/>
</dbReference>
<keyword evidence="4" id="KW-0788">Thiol protease</keyword>
<evidence type="ECO:0000256" key="3">
    <source>
        <dbReference type="ARBA" id="ARBA00022801"/>
    </source>
</evidence>
<keyword evidence="3 6" id="KW-0378">Hydrolase</keyword>
<dbReference type="RefSeq" id="WP_327985207.1">
    <property type="nucleotide sequence ID" value="NZ_CP136426.1"/>
</dbReference>
<comment type="similarity">
    <text evidence="1">Belongs to the peptidase C40 family.</text>
</comment>
<dbReference type="PANTHER" id="PTHR47053">
    <property type="entry name" value="MUREIN DD-ENDOPEPTIDASE MEPH-RELATED"/>
    <property type="match status" value="1"/>
</dbReference>
<dbReference type="AlphaFoldDB" id="A0AAU0F1X5"/>
<name>A0AAU0F1X5_9FLAO</name>
<dbReference type="Gene3D" id="3.90.1720.10">
    <property type="entry name" value="endopeptidase domain like (from Nostoc punctiforme)"/>
    <property type="match status" value="1"/>
</dbReference>
<dbReference type="EMBL" id="CP136426">
    <property type="protein sequence ID" value="WOC51597.1"/>
    <property type="molecule type" value="Genomic_DNA"/>
</dbReference>
<evidence type="ECO:0000256" key="1">
    <source>
        <dbReference type="ARBA" id="ARBA00007074"/>
    </source>
</evidence>
<dbReference type="InterPro" id="IPR000064">
    <property type="entry name" value="NLP_P60_dom"/>
</dbReference>
<dbReference type="Proteomes" id="UP001432059">
    <property type="component" value="Chromosome"/>
</dbReference>
<reference evidence="6" key="1">
    <citation type="submission" date="2023-10" db="EMBL/GenBank/DDBJ databases">
        <title>Characterization and whole genome sequencing of a novel strain of Bergeyella porcorum QD2021 isolated from pig.</title>
        <authorList>
            <person name="Liu G."/>
            <person name="Chen C."/>
            <person name="Han X."/>
        </authorList>
    </citation>
    <scope>NUCLEOTIDE SEQUENCE</scope>
    <source>
        <strain evidence="6">QD2021</strain>
    </source>
</reference>
<dbReference type="GO" id="GO:0006508">
    <property type="term" value="P:proteolysis"/>
    <property type="evidence" value="ECO:0007669"/>
    <property type="project" value="UniProtKB-KW"/>
</dbReference>
<proteinExistence type="inferred from homology"/>
<keyword evidence="7" id="KW-1185">Reference proteome</keyword>
<gene>
    <name evidence="6" type="ORF">BPO_0950</name>
</gene>
<accession>A0AAU0F1X5</accession>
<protein>
    <submittedName>
        <fullName evidence="6">Cell wall-associated hydrolases (Invasion-associated protein)</fullName>
    </submittedName>
</protein>
<organism evidence="6 7">
    <name type="scientific">Bergeyella porcorum</name>
    <dbReference type="NCBI Taxonomy" id="1735111"/>
    <lineage>
        <taxon>Bacteria</taxon>
        <taxon>Pseudomonadati</taxon>
        <taxon>Bacteroidota</taxon>
        <taxon>Flavobacteriia</taxon>
        <taxon>Flavobacteriales</taxon>
        <taxon>Weeksellaceae</taxon>
        <taxon>Bergeyella</taxon>
    </lineage>
</organism>
<dbReference type="GO" id="GO:0008234">
    <property type="term" value="F:cysteine-type peptidase activity"/>
    <property type="evidence" value="ECO:0007669"/>
    <property type="project" value="UniProtKB-KW"/>
</dbReference>
<dbReference type="Pfam" id="PF00877">
    <property type="entry name" value="NLPC_P60"/>
    <property type="match status" value="1"/>
</dbReference>
<evidence type="ECO:0000313" key="7">
    <source>
        <dbReference type="Proteomes" id="UP001432059"/>
    </source>
</evidence>
<dbReference type="KEGG" id="bpor:BPO_0950"/>